<proteinExistence type="predicted"/>
<evidence type="ECO:0000313" key="3">
    <source>
        <dbReference type="Proteomes" id="UP000050975"/>
    </source>
</evidence>
<dbReference type="EMBL" id="LJVE01000001">
    <property type="protein sequence ID" value="KPL15984.1"/>
    <property type="molecule type" value="Genomic_DNA"/>
</dbReference>
<dbReference type="Proteomes" id="UP000050975">
    <property type="component" value="Unassembled WGS sequence"/>
</dbReference>
<evidence type="ECO:0000256" key="1">
    <source>
        <dbReference type="SAM" id="Phobius"/>
    </source>
</evidence>
<keyword evidence="1" id="KW-1133">Transmembrane helix</keyword>
<dbReference type="AlphaFoldDB" id="A0A0S8K2H9"/>
<protein>
    <submittedName>
        <fullName evidence="2">Uncharacterized protein</fullName>
    </submittedName>
</protein>
<reference evidence="2 3" key="1">
    <citation type="journal article" date="2015" name="Microbiome">
        <title>Genomic resolution of linkages in carbon, nitrogen, and sulfur cycling among widespread estuary sediment bacteria.</title>
        <authorList>
            <person name="Baker B.J."/>
            <person name="Lazar C.S."/>
            <person name="Teske A.P."/>
            <person name="Dick G.J."/>
        </authorList>
    </citation>
    <scope>NUCLEOTIDE SEQUENCE [LARGE SCALE GENOMIC DNA]</scope>
    <source>
        <strain evidence="2">SM1_77</strain>
    </source>
</reference>
<sequence>MKILKSVLIVLGSLVILFVIAFGIFLLVNKQGVIESFEISSPDVEQKVLIASQGSKFKNALVESLTLYLKKKAVYIKVIDVTTLHEVNEEEWDAMVIIHTTEKWELQPDVKKYIDRAENLNKVIFVTTSGSGEWKTKDYDIDVITSASKNGELHLLPGEIVARLDSILSQKPE</sequence>
<accession>A0A0S8K2H9</accession>
<keyword evidence="1" id="KW-0812">Transmembrane</keyword>
<name>A0A0S8K2H9_UNCW3</name>
<feature type="transmembrane region" description="Helical" evidence="1">
    <location>
        <begin position="7"/>
        <end position="28"/>
    </location>
</feature>
<organism evidence="2 3">
    <name type="scientific">candidate division WOR_3 bacterium SM1_77</name>
    <dbReference type="NCBI Taxonomy" id="1703778"/>
    <lineage>
        <taxon>Bacteria</taxon>
        <taxon>Bacteria division WOR-3</taxon>
    </lineage>
</organism>
<evidence type="ECO:0000313" key="2">
    <source>
        <dbReference type="EMBL" id="KPL15984.1"/>
    </source>
</evidence>
<gene>
    <name evidence="2" type="ORF">AMJ74_00070</name>
</gene>
<keyword evidence="1" id="KW-0472">Membrane</keyword>
<comment type="caution">
    <text evidence="2">The sequence shown here is derived from an EMBL/GenBank/DDBJ whole genome shotgun (WGS) entry which is preliminary data.</text>
</comment>